<evidence type="ECO:0000259" key="10">
    <source>
        <dbReference type="Pfam" id="PF04290"/>
    </source>
</evidence>
<dbReference type="AlphaFoldDB" id="A0A934MIM5"/>
<feature type="transmembrane region" description="Helical" evidence="9">
    <location>
        <begin position="153"/>
        <end position="175"/>
    </location>
</feature>
<evidence type="ECO:0000256" key="4">
    <source>
        <dbReference type="ARBA" id="ARBA00022519"/>
    </source>
</evidence>
<gene>
    <name evidence="11" type="ORF">JCR33_16655</name>
</gene>
<keyword evidence="4 9" id="KW-0997">Cell inner membrane</keyword>
<keyword evidence="2 9" id="KW-0813">Transport</keyword>
<keyword evidence="12" id="KW-1185">Reference proteome</keyword>
<comment type="similarity">
    <text evidence="8 9">Belongs to the TRAP transporter small permease family.</text>
</comment>
<evidence type="ECO:0000256" key="2">
    <source>
        <dbReference type="ARBA" id="ARBA00022448"/>
    </source>
</evidence>
<reference evidence="11" key="1">
    <citation type="submission" date="2020-12" db="EMBL/GenBank/DDBJ databases">
        <title>Bacterial taxonomy.</title>
        <authorList>
            <person name="Pan X."/>
        </authorList>
    </citation>
    <scope>NUCLEOTIDE SEQUENCE</scope>
    <source>
        <strain evidence="11">B2012</strain>
    </source>
</reference>
<dbReference type="PANTHER" id="PTHR35011:SF4">
    <property type="entry name" value="SLL1102 PROTEIN"/>
    <property type="match status" value="1"/>
</dbReference>
<proteinExistence type="inferred from homology"/>
<keyword evidence="6 9" id="KW-1133">Transmembrane helix</keyword>
<evidence type="ECO:0000256" key="8">
    <source>
        <dbReference type="ARBA" id="ARBA00038436"/>
    </source>
</evidence>
<accession>A0A934MIM5</accession>
<evidence type="ECO:0000256" key="6">
    <source>
        <dbReference type="ARBA" id="ARBA00022989"/>
    </source>
</evidence>
<protein>
    <recommendedName>
        <fullName evidence="9">TRAP transporter small permease protein</fullName>
    </recommendedName>
</protein>
<keyword evidence="5 9" id="KW-0812">Transmembrane</keyword>
<comment type="caution">
    <text evidence="11">The sequence shown here is derived from an EMBL/GenBank/DDBJ whole genome shotgun (WGS) entry which is preliminary data.</text>
</comment>
<comment type="subunit">
    <text evidence="9">The complex comprises the extracytoplasmic solute receptor protein and the two transmembrane proteins.</text>
</comment>
<comment type="function">
    <text evidence="9">Part of the tripartite ATP-independent periplasmic (TRAP) transport system.</text>
</comment>
<evidence type="ECO:0000256" key="5">
    <source>
        <dbReference type="ARBA" id="ARBA00022692"/>
    </source>
</evidence>
<evidence type="ECO:0000256" key="7">
    <source>
        <dbReference type="ARBA" id="ARBA00023136"/>
    </source>
</evidence>
<dbReference type="EMBL" id="JAEKJA010000015">
    <property type="protein sequence ID" value="MBJ3777341.1"/>
    <property type="molecule type" value="Genomic_DNA"/>
</dbReference>
<feature type="transmembrane region" description="Helical" evidence="9">
    <location>
        <begin position="37"/>
        <end position="59"/>
    </location>
</feature>
<feature type="transmembrane region" description="Helical" evidence="9">
    <location>
        <begin position="71"/>
        <end position="87"/>
    </location>
</feature>
<dbReference type="RefSeq" id="WP_198883249.1">
    <property type="nucleotide sequence ID" value="NZ_JAEKJA010000015.1"/>
</dbReference>
<keyword evidence="7 9" id="KW-0472">Membrane</keyword>
<feature type="domain" description="Tripartite ATP-independent periplasmic transporters DctQ component" evidence="10">
    <location>
        <begin position="45"/>
        <end position="178"/>
    </location>
</feature>
<evidence type="ECO:0000256" key="1">
    <source>
        <dbReference type="ARBA" id="ARBA00004429"/>
    </source>
</evidence>
<evidence type="ECO:0000313" key="12">
    <source>
        <dbReference type="Proteomes" id="UP000609531"/>
    </source>
</evidence>
<dbReference type="Proteomes" id="UP000609531">
    <property type="component" value="Unassembled WGS sequence"/>
</dbReference>
<dbReference type="Pfam" id="PF04290">
    <property type="entry name" value="DctQ"/>
    <property type="match status" value="1"/>
</dbReference>
<sequence length="189" mass="20755">MSAEAPGVGEVTDSVFAAERPAVCAALDGFIVKFNEVLAPLWGVLIGVILFNVVARYAFSMGMVSLEELQWHIYSAGFLFGLSYAVVTDDHVRVDVAQQLLPRRARIVIEIFGLMFCLIPIATVIFWYSLPFVANAWILGETSNSPGGLPSRWIVKGFITIGSLMLVLAALSRLIRCFVAFRQLGTRRA</sequence>
<evidence type="ECO:0000313" key="11">
    <source>
        <dbReference type="EMBL" id="MBJ3777341.1"/>
    </source>
</evidence>
<dbReference type="GO" id="GO:0005886">
    <property type="term" value="C:plasma membrane"/>
    <property type="evidence" value="ECO:0007669"/>
    <property type="project" value="UniProtKB-SubCell"/>
</dbReference>
<dbReference type="GO" id="GO:0022857">
    <property type="term" value="F:transmembrane transporter activity"/>
    <property type="evidence" value="ECO:0007669"/>
    <property type="project" value="UniProtKB-UniRule"/>
</dbReference>
<dbReference type="InterPro" id="IPR055348">
    <property type="entry name" value="DctQ"/>
</dbReference>
<name>A0A934MIM5_9HYPH</name>
<keyword evidence="3" id="KW-1003">Cell membrane</keyword>
<evidence type="ECO:0000256" key="9">
    <source>
        <dbReference type="RuleBase" id="RU369079"/>
    </source>
</evidence>
<evidence type="ECO:0000256" key="3">
    <source>
        <dbReference type="ARBA" id="ARBA00022475"/>
    </source>
</evidence>
<feature type="transmembrane region" description="Helical" evidence="9">
    <location>
        <begin position="107"/>
        <end position="130"/>
    </location>
</feature>
<dbReference type="InterPro" id="IPR007387">
    <property type="entry name" value="TRAP_DctQ"/>
</dbReference>
<organism evidence="11 12">
    <name type="scientific">Acuticoccus mangrovi</name>
    <dbReference type="NCBI Taxonomy" id="2796142"/>
    <lineage>
        <taxon>Bacteria</taxon>
        <taxon>Pseudomonadati</taxon>
        <taxon>Pseudomonadota</taxon>
        <taxon>Alphaproteobacteria</taxon>
        <taxon>Hyphomicrobiales</taxon>
        <taxon>Amorphaceae</taxon>
        <taxon>Acuticoccus</taxon>
    </lineage>
</organism>
<dbReference type="PANTHER" id="PTHR35011">
    <property type="entry name" value="2,3-DIKETO-L-GULONATE TRAP TRANSPORTER SMALL PERMEASE PROTEIN YIAM"/>
    <property type="match status" value="1"/>
</dbReference>
<comment type="subcellular location">
    <subcellularLocation>
        <location evidence="1 9">Cell inner membrane</location>
        <topology evidence="1 9">Multi-pass membrane protein</topology>
    </subcellularLocation>
</comment>